<dbReference type="FunFam" id="1.25.40.10:FF:000058">
    <property type="entry name" value="Pre-mRNA processing factor 6"/>
    <property type="match status" value="1"/>
</dbReference>
<keyword evidence="9" id="KW-0747">Spliceosome</keyword>
<feature type="compositionally biased region" description="Acidic residues" evidence="19">
    <location>
        <begin position="313"/>
        <end position="325"/>
    </location>
</feature>
<proteinExistence type="evidence at transcript level"/>
<keyword evidence="8" id="KW-0507">mRNA processing</keyword>
<comment type="subunit">
    <text evidence="4">The RNase H2 complex is a heterotrimer composed of the catalytic subunit RNASEH2A and the non-catalytic subunits RNASEH2B and RNASEH2C.</text>
</comment>
<feature type="coiled-coil region" evidence="18">
    <location>
        <begin position="353"/>
        <end position="396"/>
    </location>
</feature>
<dbReference type="EMBL" id="LR023836">
    <property type="protein sequence ID" value="SVE93455.1"/>
    <property type="molecule type" value="mRNA"/>
</dbReference>
<reference evidence="23" key="1">
    <citation type="submission" date="2018-08" db="EMBL/GenBank/DDBJ databases">
        <authorList>
            <person name="Cornetti L."/>
        </authorList>
    </citation>
    <scope>NUCLEOTIDE SEQUENCE</scope>
    <source>
        <strain evidence="23">BE-ASS</strain>
    </source>
</reference>
<dbReference type="SMART" id="SM00028">
    <property type="entry name" value="TPR"/>
    <property type="match status" value="5"/>
</dbReference>
<evidence type="ECO:0000256" key="12">
    <source>
        <dbReference type="ARBA" id="ARBA00023242"/>
    </source>
</evidence>
<keyword evidence="12" id="KW-0539">Nucleus</keyword>
<dbReference type="Pfam" id="PF06424">
    <property type="entry name" value="PRP1_N"/>
    <property type="match status" value="1"/>
</dbReference>
<keyword evidence="11" id="KW-0508">mRNA splicing</keyword>
<evidence type="ECO:0000256" key="15">
    <source>
        <dbReference type="ARBA" id="ARBA00032140"/>
    </source>
</evidence>
<dbReference type="GO" id="GO:0071013">
    <property type="term" value="C:catalytic step 2 spliceosome"/>
    <property type="evidence" value="ECO:0007669"/>
    <property type="project" value="TreeGrafter"/>
</dbReference>
<evidence type="ECO:0000256" key="1">
    <source>
        <dbReference type="ARBA" id="ARBA00004324"/>
    </source>
</evidence>
<dbReference type="Gene3D" id="1.25.40.10">
    <property type="entry name" value="Tetratricopeptide repeat domain"/>
    <property type="match status" value="3"/>
</dbReference>
<evidence type="ECO:0000256" key="8">
    <source>
        <dbReference type="ARBA" id="ARBA00022664"/>
    </source>
</evidence>
<dbReference type="InterPro" id="IPR019024">
    <property type="entry name" value="RNase_H2_suB_wHTH"/>
</dbReference>
<feature type="domain" description="Ribonuclease H2 subunit B wHTH" evidence="21">
    <location>
        <begin position="75"/>
        <end position="200"/>
    </location>
</feature>
<keyword evidence="18" id="KW-0175">Coiled coil</keyword>
<dbReference type="InterPro" id="IPR040456">
    <property type="entry name" value="RNase_H2_suB"/>
</dbReference>
<feature type="region of interest" description="Disordered" evidence="19">
    <location>
        <begin position="277"/>
        <end position="325"/>
    </location>
</feature>
<evidence type="ECO:0000256" key="18">
    <source>
        <dbReference type="SAM" id="Coils"/>
    </source>
</evidence>
<feature type="domain" description="PRP1 splicing factor N-terminal" evidence="20">
    <location>
        <begin position="268"/>
        <end position="417"/>
    </location>
</feature>
<evidence type="ECO:0000256" key="14">
    <source>
        <dbReference type="ARBA" id="ARBA00031070"/>
    </source>
</evidence>
<dbReference type="GO" id="GO:0032299">
    <property type="term" value="C:ribonuclease H2 complex"/>
    <property type="evidence" value="ECO:0007669"/>
    <property type="project" value="InterPro"/>
</dbReference>
<evidence type="ECO:0000256" key="17">
    <source>
        <dbReference type="ARBA" id="ARBA00046247"/>
    </source>
</evidence>
<dbReference type="Pfam" id="PF09468">
    <property type="entry name" value="RNase_H2-Ydr279"/>
    <property type="match status" value="1"/>
</dbReference>
<name>A0A4Y7NMI9_9CRUS</name>
<evidence type="ECO:0000313" key="23">
    <source>
        <dbReference type="EMBL" id="SVE93455.1"/>
    </source>
</evidence>
<dbReference type="GO" id="GO:0016607">
    <property type="term" value="C:nuclear speck"/>
    <property type="evidence" value="ECO:0007669"/>
    <property type="project" value="UniProtKB-SubCell"/>
</dbReference>
<protein>
    <recommendedName>
        <fullName evidence="6">Pre-mRNA-processing factor 6</fullName>
    </recommendedName>
    <alternativeName>
        <fullName evidence="15">PRP6 homolog</fullName>
    </alternativeName>
    <alternativeName>
        <fullName evidence="5">Ribonuclease H2 subunit B</fullName>
    </alternativeName>
    <alternativeName>
        <fullName evidence="16">Ribonuclease HI subunit B</fullName>
    </alternativeName>
    <alternativeName>
        <fullName evidence="14">U5 snRNP-associated 102 kDa protein</fullName>
    </alternativeName>
</protein>
<dbReference type="SUPFAM" id="SSF48452">
    <property type="entry name" value="TPR-like"/>
    <property type="match status" value="4"/>
</dbReference>
<evidence type="ECO:0000256" key="16">
    <source>
        <dbReference type="ARBA" id="ARBA00033464"/>
    </source>
</evidence>
<dbReference type="InterPro" id="IPR011990">
    <property type="entry name" value="TPR-like_helical_dom_sf"/>
</dbReference>
<dbReference type="Pfam" id="PF13432">
    <property type="entry name" value="TPR_16"/>
    <property type="match status" value="1"/>
</dbReference>
<comment type="function">
    <text evidence="17">Involved in pre-mRNA splicing as component of the U4/U6-U5 tri-snRNP complex, one of the building blocks of the spliceosome. Enhances dihydrotestosterone-induced transactivation activity of AR, as well as dexamethasone-induced transactivation activity of NR3C1, but does not affect estrogen-induced transactivation.</text>
</comment>
<evidence type="ECO:0000259" key="20">
    <source>
        <dbReference type="Pfam" id="PF06424"/>
    </source>
</evidence>
<dbReference type="InterPro" id="IPR003107">
    <property type="entry name" value="HAT"/>
</dbReference>
<feature type="region of interest" description="Disordered" evidence="19">
    <location>
        <begin position="211"/>
        <end position="264"/>
    </location>
</feature>
<feature type="compositionally biased region" description="Basic and acidic residues" evidence="19">
    <location>
        <begin position="294"/>
        <end position="304"/>
    </location>
</feature>
<evidence type="ECO:0000259" key="22">
    <source>
        <dbReference type="Pfam" id="PF17745"/>
    </source>
</evidence>
<dbReference type="SMART" id="SM00386">
    <property type="entry name" value="HAT"/>
    <property type="match status" value="11"/>
</dbReference>
<dbReference type="PANTHER" id="PTHR11246">
    <property type="entry name" value="PRE-MRNA SPLICING FACTOR"/>
    <property type="match status" value="1"/>
</dbReference>
<evidence type="ECO:0000259" key="21">
    <source>
        <dbReference type="Pfam" id="PF09468"/>
    </source>
</evidence>
<dbReference type="FunFam" id="1.10.20.120:FF:000002">
    <property type="entry name" value="Ribonuclease H2 subunit B"/>
    <property type="match status" value="1"/>
</dbReference>
<evidence type="ECO:0000256" key="9">
    <source>
        <dbReference type="ARBA" id="ARBA00022728"/>
    </source>
</evidence>
<keyword evidence="10" id="KW-0677">Repeat</keyword>
<dbReference type="Pfam" id="PF13428">
    <property type="entry name" value="TPR_14"/>
    <property type="match status" value="1"/>
</dbReference>
<sequence>MIVPDSLLDKGNERMIIVKLRNPRSSAGNLYAFSHSNTVVYEINQLEEPKSSWFIGNSVESDGSLFVTTKMDPLFLILPYLCKAKHASPVEQLLVDEDFSETKRLSTCVKDENLEKISDMKQAGDFKAWKYNEQKTLEWLANKVLKLQQHLKAVNHNVTNAAVSSTFIKSTPDDIPESSYTRYAFGLISEYLPCEISNALEKHLDLPPVIKSTNNEDVKEPPTKRQKLGSSNCEPTEDYSKDQSLLQAKLPPPPIVNPKRKNFLGQPAPQGYVAGVGRGATGFTTRSDIGPARDANDVPDDRHPAPAKRKKEDEEEDNEDLNDANYDEFAGYGGSLFSKDPYDKDDEEADAVYEAIDERMDEKRREYREKRLKEEIEKYRQERPKIQQQFSDLKRELCAVSEDEWKNIPEVGDARNRKQRLAGRREKYTPLPDSVLTRNLGGETSTSIDPKSGLASAFPGMLTPTGDLDLRKIGQARNTLMDIKLNQVSDSVSGQTVVDPKGYLTDLQSMIPTYGGDINDIKKARLLLKSIRETNPNHPPAWIASARLEEVTGKLQAARNLILKGCETCPNSEDLWLEATRLVPVDTARNVIAQAVNHLVNSVKLWIKASELEQDTKAKKRVFRKALEHIPNSVRLWKAAVELEEPEDAKILLSRAVECCPTSVELWLALARLETYENARKVLNKARENIPTDRQIWITAAKLEEAHGNTAMVDKIIERSINSLAANGVEINREHWLKEAVDAEKSGAVLTCQAVIKAVIGHGVEDEDRKHTWLEDADGFTAQSAFECSRAVYTHSLEVFPGKKSIWLRAAHFERLHGTRESLEALLQRAVAHCPQAEVLWLMGAKSKWLAGDVPAARSILSLAFQANPNSEEIWLAAVKLESENWEYERARKLLAKARNSAPTPRVLMKSAKLEWHLGDLEEALKQLKTAIDQFPDYPKFYMMQGQIHVLQQNLTQARESYNLGTRKCPTSVPLWLLLSRLDESQGNMTRARSVLEKARQKNPQNPQLWLEGIRLEWKTGLKDIASAMMAKALQDCPTSGLLWAETIFIADRPQRKTKSVDALKKCEHDPHVLLAVSKLFWTERKTQKCREWFNRAVKIDPDFGDAWGYFYKFELLHGTPDEQIDVKKRCILAEPRHGEIWTSISKSPQNWRAKTEDILLSVAEALSVPV</sequence>
<evidence type="ECO:0000256" key="11">
    <source>
        <dbReference type="ARBA" id="ARBA00023187"/>
    </source>
</evidence>
<dbReference type="FunFam" id="1.25.40.10:FF:000054">
    <property type="entry name" value="Pre-mRNA processing factor 6"/>
    <property type="match status" value="1"/>
</dbReference>
<evidence type="ECO:0000256" key="19">
    <source>
        <dbReference type="SAM" id="MobiDB-lite"/>
    </source>
</evidence>
<dbReference type="InterPro" id="IPR041195">
    <property type="entry name" value="Rnh202_N"/>
</dbReference>
<evidence type="ECO:0000256" key="4">
    <source>
        <dbReference type="ARBA" id="ARBA00011277"/>
    </source>
</evidence>
<evidence type="ECO:0000256" key="13">
    <source>
        <dbReference type="ARBA" id="ARBA00024778"/>
    </source>
</evidence>
<dbReference type="FunFam" id="1.25.40.10:FF:003529">
    <property type="entry name" value="Uncharacterized protein"/>
    <property type="match status" value="1"/>
</dbReference>
<evidence type="ECO:0000256" key="6">
    <source>
        <dbReference type="ARBA" id="ARBA00020235"/>
    </source>
</evidence>
<dbReference type="AlphaFoldDB" id="A0A4Y7NMI9"/>
<comment type="subcellular location">
    <subcellularLocation>
        <location evidence="1">Nucleus speckle</location>
    </subcellularLocation>
    <subcellularLocation>
        <location evidence="2">Nucleus</location>
        <location evidence="2">Nucleoplasm</location>
    </subcellularLocation>
</comment>
<evidence type="ECO:0000256" key="2">
    <source>
        <dbReference type="ARBA" id="ARBA00004642"/>
    </source>
</evidence>
<dbReference type="PANTHER" id="PTHR11246:SF1">
    <property type="entry name" value="PRE-MRNA-PROCESSING FACTOR 6"/>
    <property type="match status" value="1"/>
</dbReference>
<dbReference type="InterPro" id="IPR010491">
    <property type="entry name" value="PRP1_N"/>
</dbReference>
<dbReference type="FunFam" id="1.25.40.10:FF:000649">
    <property type="entry name" value="mRNA splicing factor (Prp1/Zer1), putative"/>
    <property type="match status" value="1"/>
</dbReference>
<keyword evidence="7" id="KW-0597">Phosphoprotein</keyword>
<evidence type="ECO:0000256" key="3">
    <source>
        <dbReference type="ARBA" id="ARBA00009823"/>
    </source>
</evidence>
<dbReference type="GO" id="GO:0000244">
    <property type="term" value="P:spliceosomal tri-snRNP complex assembly"/>
    <property type="evidence" value="ECO:0007669"/>
    <property type="project" value="TreeGrafter"/>
</dbReference>
<gene>
    <name evidence="23" type="primary">EOG090X017X</name>
</gene>
<feature type="domain" description="Rnh202 triple barrel" evidence="22">
    <location>
        <begin position="13"/>
        <end position="72"/>
    </location>
</feature>
<evidence type="ECO:0000256" key="5">
    <source>
        <dbReference type="ARBA" id="ARBA00019062"/>
    </source>
</evidence>
<dbReference type="GO" id="GO:0046540">
    <property type="term" value="C:U4/U6 x U5 tri-snRNP complex"/>
    <property type="evidence" value="ECO:0007669"/>
    <property type="project" value="TreeGrafter"/>
</dbReference>
<dbReference type="CDD" id="cd09270">
    <property type="entry name" value="RNase_H2-B"/>
    <property type="match status" value="1"/>
</dbReference>
<accession>A0A4Y7NMI9</accession>
<evidence type="ECO:0000256" key="7">
    <source>
        <dbReference type="ARBA" id="ARBA00022553"/>
    </source>
</evidence>
<comment type="function">
    <text evidence="13">Non catalytic subunit of RNase H2, an endonuclease that specifically degrades the RNA of RNA:DNA hybrids. Participates in DNA replication, possibly by mediating the removal of lagging-strand Okazaki fragment RNA primers during DNA replication. Mediates the excision of single ribonucleotides from DNA:RNA duplexes.</text>
</comment>
<feature type="compositionally biased region" description="Basic and acidic residues" evidence="19">
    <location>
        <begin position="214"/>
        <end position="223"/>
    </location>
</feature>
<dbReference type="Gene3D" id="1.10.20.120">
    <property type="match status" value="1"/>
</dbReference>
<dbReference type="Gene3D" id="2.20.25.530">
    <property type="match status" value="1"/>
</dbReference>
<comment type="similarity">
    <text evidence="3">Belongs to the RNase H2 subunit B family.</text>
</comment>
<feature type="region of interest" description="Disordered" evidence="19">
    <location>
        <begin position="432"/>
        <end position="452"/>
    </location>
</feature>
<evidence type="ECO:0000256" key="10">
    <source>
        <dbReference type="ARBA" id="ARBA00022737"/>
    </source>
</evidence>
<dbReference type="InterPro" id="IPR045075">
    <property type="entry name" value="Syf1-like"/>
</dbReference>
<organism evidence="23">
    <name type="scientific">Scapholeberis mucronata</name>
    <dbReference type="NCBI Taxonomy" id="202097"/>
    <lineage>
        <taxon>Eukaryota</taxon>
        <taxon>Metazoa</taxon>
        <taxon>Ecdysozoa</taxon>
        <taxon>Arthropoda</taxon>
        <taxon>Crustacea</taxon>
        <taxon>Branchiopoda</taxon>
        <taxon>Diplostraca</taxon>
        <taxon>Cladocera</taxon>
        <taxon>Anomopoda</taxon>
        <taxon>Daphniidae</taxon>
        <taxon>Scapholeberis</taxon>
    </lineage>
</organism>
<dbReference type="InterPro" id="IPR019734">
    <property type="entry name" value="TPR_rpt"/>
</dbReference>
<dbReference type="Pfam" id="PF17745">
    <property type="entry name" value="Ydr279_N"/>
    <property type="match status" value="1"/>
</dbReference>